<keyword evidence="2" id="KW-1185">Reference proteome</keyword>
<evidence type="ECO:0000313" key="2">
    <source>
        <dbReference type="Proteomes" id="UP000422569"/>
    </source>
</evidence>
<protein>
    <submittedName>
        <fullName evidence="1">Uncharacterized protein</fullName>
    </submittedName>
</protein>
<gene>
    <name evidence="1" type="ORF">F7D14_07035</name>
</gene>
<reference evidence="1 2" key="1">
    <citation type="submission" date="2019-09" db="EMBL/GenBank/DDBJ databases">
        <title>Isolation and complete genome sequencing of Methylocystis species.</title>
        <authorList>
            <person name="Rumah B.L."/>
            <person name="Stead C.E."/>
            <person name="Stevens B.C."/>
            <person name="Minton N.P."/>
            <person name="Grosse-Honebrink A."/>
            <person name="Zhang Y."/>
        </authorList>
    </citation>
    <scope>NUCLEOTIDE SEQUENCE [LARGE SCALE GENOMIC DNA]</scope>
    <source>
        <strain evidence="1 2">BRCS2</strain>
    </source>
</reference>
<organism evidence="1 2">
    <name type="scientific">Methylocystis parvus</name>
    <dbReference type="NCBI Taxonomy" id="134"/>
    <lineage>
        <taxon>Bacteria</taxon>
        <taxon>Pseudomonadati</taxon>
        <taxon>Pseudomonadota</taxon>
        <taxon>Alphaproteobacteria</taxon>
        <taxon>Hyphomicrobiales</taxon>
        <taxon>Methylocystaceae</taxon>
        <taxon>Methylocystis</taxon>
    </lineage>
</organism>
<dbReference type="KEGG" id="mpar:F7D14_07035"/>
<dbReference type="Proteomes" id="UP000422569">
    <property type="component" value="Chromosome"/>
</dbReference>
<dbReference type="EMBL" id="CP044331">
    <property type="protein sequence ID" value="QGM97250.1"/>
    <property type="molecule type" value="Genomic_DNA"/>
</dbReference>
<dbReference type="AlphaFoldDB" id="A0A6B8M954"/>
<evidence type="ECO:0000313" key="1">
    <source>
        <dbReference type="EMBL" id="QGM97250.1"/>
    </source>
</evidence>
<proteinExistence type="predicted"/>
<sequence length="156" mass="18130">MEGHNFENLKAHILPLSVSQSFDTARTEWSLVAVEISEEFDHCPCGQEIKEHCYIRNHLNGNETYVGNVCINRFIQIDTGNLFDGLKRIAKDLTANANNDLIEHAYRMGYLYSEKEYTVLKQTMRKRNLSDAQIAWKTKINRRIVAQTVVRKRTVR</sequence>
<name>A0A6B8M954_9HYPH</name>
<accession>A0A6B8M954</accession>
<dbReference type="RefSeq" id="WP_016921086.1">
    <property type="nucleotide sequence ID" value="NZ_CP044331.1"/>
</dbReference>